<evidence type="ECO:0000313" key="10">
    <source>
        <dbReference type="EMBL" id="MBF8437069.1"/>
    </source>
</evidence>
<evidence type="ECO:0000256" key="4">
    <source>
        <dbReference type="ARBA" id="ARBA00022691"/>
    </source>
</evidence>
<keyword evidence="5" id="KW-0479">Metal-binding</keyword>
<dbReference type="Proteomes" id="UP000621436">
    <property type="component" value="Unassembled WGS sequence"/>
</dbReference>
<keyword evidence="8" id="KW-0411">Iron-sulfur</keyword>
<dbReference type="InterPro" id="IPR034457">
    <property type="entry name" value="Organic_radical-activating"/>
</dbReference>
<dbReference type="GO" id="GO:0016491">
    <property type="term" value="F:oxidoreductase activity"/>
    <property type="evidence" value="ECO:0007669"/>
    <property type="project" value="UniProtKB-KW"/>
</dbReference>
<keyword evidence="11" id="KW-1185">Reference proteome</keyword>
<dbReference type="InterPro" id="IPR058240">
    <property type="entry name" value="rSAM_sf"/>
</dbReference>
<keyword evidence="7" id="KW-0408">Iron</keyword>
<keyword evidence="6" id="KW-0560">Oxidoreductase</keyword>
<evidence type="ECO:0000256" key="5">
    <source>
        <dbReference type="ARBA" id="ARBA00022723"/>
    </source>
</evidence>
<dbReference type="RefSeq" id="WP_270454004.1">
    <property type="nucleotide sequence ID" value="NZ_JADPIE010000004.1"/>
</dbReference>
<protein>
    <submittedName>
        <fullName evidence="10">Radical SAM protein</fullName>
    </submittedName>
</protein>
<proteinExistence type="inferred from homology"/>
<evidence type="ECO:0000313" key="11">
    <source>
        <dbReference type="Proteomes" id="UP000621436"/>
    </source>
</evidence>
<name>A0A931FA01_9FIRM</name>
<dbReference type="InterPro" id="IPR013785">
    <property type="entry name" value="Aldolase_TIM"/>
</dbReference>
<accession>A0A931FA01</accession>
<dbReference type="SUPFAM" id="SSF102114">
    <property type="entry name" value="Radical SAM enzymes"/>
    <property type="match status" value="1"/>
</dbReference>
<evidence type="ECO:0000256" key="7">
    <source>
        <dbReference type="ARBA" id="ARBA00023004"/>
    </source>
</evidence>
<evidence type="ECO:0000256" key="2">
    <source>
        <dbReference type="ARBA" id="ARBA00009777"/>
    </source>
</evidence>
<dbReference type="PANTHER" id="PTHR30352">
    <property type="entry name" value="PYRUVATE FORMATE-LYASE-ACTIVATING ENZYME"/>
    <property type="match status" value="1"/>
</dbReference>
<dbReference type="GO" id="GO:0046872">
    <property type="term" value="F:metal ion binding"/>
    <property type="evidence" value="ECO:0007669"/>
    <property type="project" value="UniProtKB-KW"/>
</dbReference>
<dbReference type="EMBL" id="JADPIE010000004">
    <property type="protein sequence ID" value="MBF8437069.1"/>
    <property type="molecule type" value="Genomic_DNA"/>
</dbReference>
<comment type="cofactor">
    <cofactor evidence="1">
        <name>[4Fe-4S] cluster</name>
        <dbReference type="ChEBI" id="CHEBI:49883"/>
    </cofactor>
</comment>
<feature type="domain" description="Radical SAM core" evidence="9">
    <location>
        <begin position="18"/>
        <end position="238"/>
    </location>
</feature>
<organism evidence="10 11">
    <name type="scientific">Halonatronomonas betaini</name>
    <dbReference type="NCBI Taxonomy" id="2778430"/>
    <lineage>
        <taxon>Bacteria</taxon>
        <taxon>Bacillati</taxon>
        <taxon>Bacillota</taxon>
        <taxon>Clostridia</taxon>
        <taxon>Halanaerobiales</taxon>
        <taxon>Halarsenatibacteraceae</taxon>
        <taxon>Halonatronomonas</taxon>
    </lineage>
</organism>
<dbReference type="PROSITE" id="PS51918">
    <property type="entry name" value="RADICAL_SAM"/>
    <property type="match status" value="1"/>
</dbReference>
<keyword evidence="4" id="KW-0949">S-adenosyl-L-methionine</keyword>
<dbReference type="GO" id="GO:0051539">
    <property type="term" value="F:4 iron, 4 sulfur cluster binding"/>
    <property type="evidence" value="ECO:0007669"/>
    <property type="project" value="UniProtKB-KW"/>
</dbReference>
<sequence length="244" mass="27435">MPVKKKAVVNRWIDFSPIDGPGNRTVIFFQGCNLNCSYCHNPETIEIYEDDKVPESLYLLTVDELIEKIEHNFSYISGITVSGGEPLLQVDFLKELFSRTKEFGLTNFIDTSGTVPFSRQKELLALTDGVMIDFKAGNNSDFLKVTGSDKLEIIKENIILLDDLGLLHEIRTVIAKGLIDYKKNTAEIAGFIAEIDPEIKFKMIGYRDHGVENGEDIREPTEEEMNKLVKLANSKGCNNIQIIG</sequence>
<comment type="caution">
    <text evidence="10">The sequence shown here is derived from an EMBL/GenBank/DDBJ whole genome shotgun (WGS) entry which is preliminary data.</text>
</comment>
<gene>
    <name evidence="10" type="ORF">I0Q91_08270</name>
</gene>
<keyword evidence="3" id="KW-0004">4Fe-4S</keyword>
<dbReference type="CDD" id="cd01335">
    <property type="entry name" value="Radical_SAM"/>
    <property type="match status" value="1"/>
</dbReference>
<evidence type="ECO:0000256" key="8">
    <source>
        <dbReference type="ARBA" id="ARBA00023014"/>
    </source>
</evidence>
<reference evidence="10" key="1">
    <citation type="submission" date="2020-11" db="EMBL/GenBank/DDBJ databases">
        <title>Halonatronomonas betainensis gen. nov., sp. nov. a novel haloalkaliphilic representative of the family Halanaerobiacae capable of betaine degradation.</title>
        <authorList>
            <person name="Boltyanskaya Y."/>
            <person name="Kevbrin V."/>
            <person name="Detkova E."/>
            <person name="Grouzdev D.S."/>
            <person name="Koziaeva V."/>
            <person name="Zhilina T."/>
        </authorList>
    </citation>
    <scope>NUCLEOTIDE SEQUENCE</scope>
    <source>
        <strain evidence="10">Z-7014</strain>
    </source>
</reference>
<dbReference type="InterPro" id="IPR007197">
    <property type="entry name" value="rSAM"/>
</dbReference>
<dbReference type="AlphaFoldDB" id="A0A931FA01"/>
<dbReference type="SFLD" id="SFLDG01066">
    <property type="entry name" value="organic_radical-activating_enz"/>
    <property type="match status" value="1"/>
</dbReference>
<dbReference type="SFLD" id="SFLDS00029">
    <property type="entry name" value="Radical_SAM"/>
    <property type="match status" value="1"/>
</dbReference>
<dbReference type="InterPro" id="IPR001989">
    <property type="entry name" value="Radical_activat_CS"/>
</dbReference>
<dbReference type="PANTHER" id="PTHR30352:SF13">
    <property type="entry name" value="GLYCYL-RADICAL ENZYME ACTIVATING ENZYME YJJW-RELATED"/>
    <property type="match status" value="1"/>
</dbReference>
<evidence type="ECO:0000259" key="9">
    <source>
        <dbReference type="PROSITE" id="PS51918"/>
    </source>
</evidence>
<comment type="similarity">
    <text evidence="2">Belongs to the organic radical-activating enzymes family.</text>
</comment>
<evidence type="ECO:0000256" key="1">
    <source>
        <dbReference type="ARBA" id="ARBA00001966"/>
    </source>
</evidence>
<dbReference type="Pfam" id="PF04055">
    <property type="entry name" value="Radical_SAM"/>
    <property type="match status" value="1"/>
</dbReference>
<dbReference type="PROSITE" id="PS01087">
    <property type="entry name" value="RADICAL_ACTIVATING"/>
    <property type="match status" value="1"/>
</dbReference>
<evidence type="ECO:0000256" key="6">
    <source>
        <dbReference type="ARBA" id="ARBA00023002"/>
    </source>
</evidence>
<evidence type="ECO:0000256" key="3">
    <source>
        <dbReference type="ARBA" id="ARBA00022485"/>
    </source>
</evidence>
<dbReference type="Gene3D" id="3.20.20.70">
    <property type="entry name" value="Aldolase class I"/>
    <property type="match status" value="1"/>
</dbReference>